<gene>
    <name evidence="2" type="ORF">GCM10009020_17840</name>
</gene>
<name>A0AAV3T9T2_9EURY</name>
<evidence type="ECO:0000313" key="2">
    <source>
        <dbReference type="EMBL" id="GAA0671755.1"/>
    </source>
</evidence>
<accession>A0AAV3T9T2</accession>
<dbReference type="AlphaFoldDB" id="A0AAV3T9T2"/>
<dbReference type="Proteomes" id="UP001500420">
    <property type="component" value="Unassembled WGS sequence"/>
</dbReference>
<protein>
    <submittedName>
        <fullName evidence="2">Uncharacterized protein</fullName>
    </submittedName>
</protein>
<feature type="region of interest" description="Disordered" evidence="1">
    <location>
        <begin position="32"/>
        <end position="116"/>
    </location>
</feature>
<proteinExistence type="predicted"/>
<reference evidence="2 3" key="1">
    <citation type="journal article" date="2019" name="Int. J. Syst. Evol. Microbiol.">
        <title>The Global Catalogue of Microorganisms (GCM) 10K type strain sequencing project: providing services to taxonomists for standard genome sequencing and annotation.</title>
        <authorList>
            <consortium name="The Broad Institute Genomics Platform"/>
            <consortium name="The Broad Institute Genome Sequencing Center for Infectious Disease"/>
            <person name="Wu L."/>
            <person name="Ma J."/>
        </authorList>
    </citation>
    <scope>NUCLEOTIDE SEQUENCE [LARGE SCALE GENOMIC DNA]</scope>
    <source>
        <strain evidence="2 3">JCM 16328</strain>
    </source>
</reference>
<evidence type="ECO:0000313" key="3">
    <source>
        <dbReference type="Proteomes" id="UP001500420"/>
    </source>
</evidence>
<evidence type="ECO:0000256" key="1">
    <source>
        <dbReference type="SAM" id="MobiDB-lite"/>
    </source>
</evidence>
<sequence>MRIEAAPSRETTGRHRVVAAANRPVGFGVTTPIVLDSEREPESAPASQRRRDAAASLVETPRRSNRVYTHAGKAESSEATPPRKRVNPSQRGCERLTAPNPFRYPYRTGPENIGTV</sequence>
<feature type="region of interest" description="Disordered" evidence="1">
    <location>
        <begin position="1"/>
        <end position="20"/>
    </location>
</feature>
<organism evidence="2 3">
    <name type="scientific">Natronoarchaeum mannanilyticum</name>
    <dbReference type="NCBI Taxonomy" id="926360"/>
    <lineage>
        <taxon>Archaea</taxon>
        <taxon>Methanobacteriati</taxon>
        <taxon>Methanobacteriota</taxon>
        <taxon>Stenosarchaea group</taxon>
        <taxon>Halobacteria</taxon>
        <taxon>Halobacteriales</taxon>
        <taxon>Natronoarchaeaceae</taxon>
    </lineage>
</organism>
<dbReference type="EMBL" id="BAAADV010000003">
    <property type="protein sequence ID" value="GAA0671755.1"/>
    <property type="molecule type" value="Genomic_DNA"/>
</dbReference>
<keyword evidence="3" id="KW-1185">Reference proteome</keyword>
<comment type="caution">
    <text evidence="2">The sequence shown here is derived from an EMBL/GenBank/DDBJ whole genome shotgun (WGS) entry which is preliminary data.</text>
</comment>